<accession>A0A6J5SKD1</accession>
<gene>
    <name evidence="1" type="ORF">UFOVP1454_49</name>
</gene>
<organism evidence="1">
    <name type="scientific">uncultured Caudovirales phage</name>
    <dbReference type="NCBI Taxonomy" id="2100421"/>
    <lineage>
        <taxon>Viruses</taxon>
        <taxon>Duplodnaviria</taxon>
        <taxon>Heunggongvirae</taxon>
        <taxon>Uroviricota</taxon>
        <taxon>Caudoviricetes</taxon>
        <taxon>Peduoviridae</taxon>
        <taxon>Maltschvirus</taxon>
        <taxon>Maltschvirus maltsch</taxon>
    </lineage>
</organism>
<evidence type="ECO:0000313" key="1">
    <source>
        <dbReference type="EMBL" id="CAB4214558.1"/>
    </source>
</evidence>
<dbReference type="EMBL" id="LR797414">
    <property type="protein sequence ID" value="CAB4214558.1"/>
    <property type="molecule type" value="Genomic_DNA"/>
</dbReference>
<name>A0A6J5SKD1_9CAUD</name>
<protein>
    <submittedName>
        <fullName evidence="1">Uncharacterized protein</fullName>
    </submittedName>
</protein>
<proteinExistence type="predicted"/>
<reference evidence="1" key="1">
    <citation type="submission" date="2020-05" db="EMBL/GenBank/DDBJ databases">
        <authorList>
            <person name="Chiriac C."/>
            <person name="Salcher M."/>
            <person name="Ghai R."/>
            <person name="Kavagutti S V."/>
        </authorList>
    </citation>
    <scope>NUCLEOTIDE SEQUENCE</scope>
</reference>
<sequence length="154" mass="15444">MTTPTIYATGEGVNSFLNAPSGVSDGVRLVTRSAVVADSASSGTIYGMIPFTKGAQICPGSLTLTTSAIDTATLITLDIGYVYESPDTTNSISDPNAFVDASTAGRAAAVVNYSAVAGATFVAGSNGWITVTTGGGSVTTAGTFDMSVMLSYQS</sequence>